<comment type="caution">
    <text evidence="2">The sequence shown here is derived from an EMBL/GenBank/DDBJ whole genome shotgun (WGS) entry which is preliminary data.</text>
</comment>
<keyword evidence="3" id="KW-1185">Reference proteome</keyword>
<protein>
    <submittedName>
        <fullName evidence="2">Uncharacterized protein</fullName>
    </submittedName>
</protein>
<dbReference type="Proteomes" id="UP001586593">
    <property type="component" value="Unassembled WGS sequence"/>
</dbReference>
<evidence type="ECO:0000313" key="3">
    <source>
        <dbReference type="Proteomes" id="UP001586593"/>
    </source>
</evidence>
<feature type="compositionally biased region" description="Low complexity" evidence="1">
    <location>
        <begin position="42"/>
        <end position="63"/>
    </location>
</feature>
<evidence type="ECO:0000256" key="1">
    <source>
        <dbReference type="SAM" id="MobiDB-lite"/>
    </source>
</evidence>
<gene>
    <name evidence="2" type="ORF">VTK73DRAFT_3894</name>
</gene>
<accession>A0ABR3VDJ5</accession>
<proteinExistence type="predicted"/>
<feature type="region of interest" description="Disordered" evidence="1">
    <location>
        <begin position="1"/>
        <end position="65"/>
    </location>
</feature>
<reference evidence="2 3" key="1">
    <citation type="journal article" date="2024" name="Commun. Biol.">
        <title>Comparative genomic analysis of thermophilic fungi reveals convergent evolutionary adaptations and gene losses.</title>
        <authorList>
            <person name="Steindorff A.S."/>
            <person name="Aguilar-Pontes M.V."/>
            <person name="Robinson A.J."/>
            <person name="Andreopoulos B."/>
            <person name="LaButti K."/>
            <person name="Kuo A."/>
            <person name="Mondo S."/>
            <person name="Riley R."/>
            <person name="Otillar R."/>
            <person name="Haridas S."/>
            <person name="Lipzen A."/>
            <person name="Grimwood J."/>
            <person name="Schmutz J."/>
            <person name="Clum A."/>
            <person name="Reid I.D."/>
            <person name="Moisan M.C."/>
            <person name="Butler G."/>
            <person name="Nguyen T.T.M."/>
            <person name="Dewar K."/>
            <person name="Conant G."/>
            <person name="Drula E."/>
            <person name="Henrissat B."/>
            <person name="Hansel C."/>
            <person name="Singer S."/>
            <person name="Hutchinson M.I."/>
            <person name="de Vries R.P."/>
            <person name="Natvig D.O."/>
            <person name="Powell A.J."/>
            <person name="Tsang A."/>
            <person name="Grigoriev I.V."/>
        </authorList>
    </citation>
    <scope>NUCLEOTIDE SEQUENCE [LARGE SCALE GENOMIC DNA]</scope>
    <source>
        <strain evidence="2 3">ATCC 24622</strain>
    </source>
</reference>
<organism evidence="2 3">
    <name type="scientific">Phialemonium thermophilum</name>
    <dbReference type="NCBI Taxonomy" id="223376"/>
    <lineage>
        <taxon>Eukaryota</taxon>
        <taxon>Fungi</taxon>
        <taxon>Dikarya</taxon>
        <taxon>Ascomycota</taxon>
        <taxon>Pezizomycotina</taxon>
        <taxon>Sordariomycetes</taxon>
        <taxon>Sordariomycetidae</taxon>
        <taxon>Cephalothecales</taxon>
        <taxon>Cephalothecaceae</taxon>
        <taxon>Phialemonium</taxon>
    </lineage>
</organism>
<evidence type="ECO:0000313" key="2">
    <source>
        <dbReference type="EMBL" id="KAL1839877.1"/>
    </source>
</evidence>
<sequence length="165" mass="17826">MAGLRSGRSSVPAGHGLSAFDIGEPNRQTHRWPKVDKKRVTSSHGPSRRGSSSSPSPLRQGSGWRWRSDLQQVQRAYVPVCQVSCRGPGPTYLCSRGFAADQVYSVGTGTGSYRYVLTKVPRIRYLPGSTVSELQSGSVWDHVTAGAGKYPVYASAPGRPVLLHT</sequence>
<dbReference type="EMBL" id="JAZHXJ010002275">
    <property type="protein sequence ID" value="KAL1839877.1"/>
    <property type="molecule type" value="Genomic_DNA"/>
</dbReference>
<name>A0ABR3VDJ5_9PEZI</name>